<comment type="similarity">
    <text evidence="1">Belongs to the flagella basal body rod proteins family.</text>
</comment>
<feature type="non-terminal residue" evidence="3">
    <location>
        <position position="1"/>
    </location>
</feature>
<comment type="caution">
    <text evidence="3">The sequence shown here is derived from an EMBL/GenBank/DDBJ whole genome shotgun (WGS) entry which is preliminary data.</text>
</comment>
<dbReference type="Proteomes" id="UP001595579">
    <property type="component" value="Unassembled WGS sequence"/>
</dbReference>
<dbReference type="RefSeq" id="WP_386775855.1">
    <property type="nucleotide sequence ID" value="NZ_JBHRUG010000031.1"/>
</dbReference>
<dbReference type="EMBL" id="JBHRUG010000031">
    <property type="protein sequence ID" value="MFC3285171.1"/>
    <property type="molecule type" value="Genomic_DNA"/>
</dbReference>
<sequence>RGDDGLFRPLPNEEGEIPALAANDDVRLVSGALEGSNVSAIETMVAMIDTARRYDMQMKVISSADENAQRANGLLSIQG</sequence>
<dbReference type="Pfam" id="PF06429">
    <property type="entry name" value="Flg_bbr_C"/>
    <property type="match status" value="1"/>
</dbReference>
<name>A0ABV7LSQ7_9GAMM</name>
<organism evidence="3 4">
    <name type="scientific">Litchfieldella rifensis</name>
    <dbReference type="NCBI Taxonomy" id="762643"/>
    <lineage>
        <taxon>Bacteria</taxon>
        <taxon>Pseudomonadati</taxon>
        <taxon>Pseudomonadota</taxon>
        <taxon>Gammaproteobacteria</taxon>
        <taxon>Oceanospirillales</taxon>
        <taxon>Halomonadaceae</taxon>
        <taxon>Litchfieldella</taxon>
    </lineage>
</organism>
<evidence type="ECO:0000313" key="3">
    <source>
        <dbReference type="EMBL" id="MFC3285171.1"/>
    </source>
</evidence>
<dbReference type="InterPro" id="IPR010930">
    <property type="entry name" value="Flg_bb/hook_C_dom"/>
</dbReference>
<keyword evidence="3" id="KW-0282">Flagellum</keyword>
<evidence type="ECO:0000313" key="4">
    <source>
        <dbReference type="Proteomes" id="UP001595579"/>
    </source>
</evidence>
<reference evidence="4" key="1">
    <citation type="journal article" date="2019" name="Int. J. Syst. Evol. Microbiol.">
        <title>The Global Catalogue of Microorganisms (GCM) 10K type strain sequencing project: providing services to taxonomists for standard genome sequencing and annotation.</title>
        <authorList>
            <consortium name="The Broad Institute Genomics Platform"/>
            <consortium name="The Broad Institute Genome Sequencing Center for Infectious Disease"/>
            <person name="Wu L."/>
            <person name="Ma J."/>
        </authorList>
    </citation>
    <scope>NUCLEOTIDE SEQUENCE [LARGE SCALE GENOMIC DNA]</scope>
    <source>
        <strain evidence="4">CECT 7698</strain>
    </source>
</reference>
<accession>A0ABV7LSQ7</accession>
<keyword evidence="3" id="KW-0969">Cilium</keyword>
<gene>
    <name evidence="3" type="ORF">ACFOEV_16340</name>
</gene>
<feature type="domain" description="Flagellar basal-body/hook protein C-terminal" evidence="2">
    <location>
        <begin position="30"/>
        <end position="74"/>
    </location>
</feature>
<evidence type="ECO:0000259" key="2">
    <source>
        <dbReference type="Pfam" id="PF06429"/>
    </source>
</evidence>
<evidence type="ECO:0000256" key="1">
    <source>
        <dbReference type="ARBA" id="ARBA00009677"/>
    </source>
</evidence>
<keyword evidence="4" id="KW-1185">Reference proteome</keyword>
<protein>
    <submittedName>
        <fullName evidence="3">Flagellar basal body rod C-terminal domain-containing protein</fullName>
    </submittedName>
</protein>
<keyword evidence="3" id="KW-0966">Cell projection</keyword>
<proteinExistence type="inferred from homology"/>